<protein>
    <recommendedName>
        <fullName evidence="2">SnoaL-like domain-containing protein</fullName>
    </recommendedName>
</protein>
<accession>A0A9P5HIB2</accession>
<dbReference type="Proteomes" id="UP000722485">
    <property type="component" value="Unassembled WGS sequence"/>
</dbReference>
<evidence type="ECO:0000259" key="2">
    <source>
        <dbReference type="Pfam" id="PF12680"/>
    </source>
</evidence>
<dbReference type="SUPFAM" id="SSF54427">
    <property type="entry name" value="NTF2-like"/>
    <property type="match status" value="1"/>
</dbReference>
<feature type="signal peptide" evidence="1">
    <location>
        <begin position="1"/>
        <end position="22"/>
    </location>
</feature>
<feature type="chain" id="PRO_5040336929" description="SnoaL-like domain-containing protein" evidence="1">
    <location>
        <begin position="23"/>
        <end position="176"/>
    </location>
</feature>
<organism evidence="3 4">
    <name type="scientific">Cylindrodendrum hubeiense</name>
    <dbReference type="NCBI Taxonomy" id="595255"/>
    <lineage>
        <taxon>Eukaryota</taxon>
        <taxon>Fungi</taxon>
        <taxon>Dikarya</taxon>
        <taxon>Ascomycota</taxon>
        <taxon>Pezizomycotina</taxon>
        <taxon>Sordariomycetes</taxon>
        <taxon>Hypocreomycetidae</taxon>
        <taxon>Hypocreales</taxon>
        <taxon>Nectriaceae</taxon>
        <taxon>Cylindrodendrum</taxon>
    </lineage>
</organism>
<name>A0A9P5HIB2_9HYPO</name>
<dbReference type="Pfam" id="PF12680">
    <property type="entry name" value="SnoaL_2"/>
    <property type="match status" value="1"/>
</dbReference>
<gene>
    <name evidence="3" type="ORF">G7Z17_g56</name>
</gene>
<keyword evidence="1" id="KW-0732">Signal</keyword>
<dbReference type="EMBL" id="JAANBB010000001">
    <property type="protein sequence ID" value="KAF7558158.1"/>
    <property type="molecule type" value="Genomic_DNA"/>
</dbReference>
<evidence type="ECO:0000313" key="4">
    <source>
        <dbReference type="Proteomes" id="UP000722485"/>
    </source>
</evidence>
<evidence type="ECO:0000256" key="1">
    <source>
        <dbReference type="SAM" id="SignalP"/>
    </source>
</evidence>
<comment type="caution">
    <text evidence="3">The sequence shown here is derived from an EMBL/GenBank/DDBJ whole genome shotgun (WGS) entry which is preliminary data.</text>
</comment>
<dbReference type="Gene3D" id="3.10.450.50">
    <property type="match status" value="1"/>
</dbReference>
<dbReference type="OrthoDB" id="3637354at2759"/>
<dbReference type="AlphaFoldDB" id="A0A9P5HIB2"/>
<dbReference type="InterPro" id="IPR032710">
    <property type="entry name" value="NTF2-like_dom_sf"/>
</dbReference>
<feature type="domain" description="SnoaL-like" evidence="2">
    <location>
        <begin position="45"/>
        <end position="148"/>
    </location>
</feature>
<keyword evidence="4" id="KW-1185">Reference proteome</keyword>
<proteinExistence type="predicted"/>
<reference evidence="3" key="1">
    <citation type="submission" date="2020-03" db="EMBL/GenBank/DDBJ databases">
        <title>Draft Genome Sequence of Cylindrodendrum hubeiense.</title>
        <authorList>
            <person name="Buettner E."/>
            <person name="Kellner H."/>
        </authorList>
    </citation>
    <scope>NUCLEOTIDE SEQUENCE</scope>
    <source>
        <strain evidence="3">IHI 201604</strain>
    </source>
</reference>
<sequence>MGFKSTFMQLALLVAAASPLEGRRAAPRQRDFQSLADNYLSIWGGELSLLDSVIHPEISLIADRLPSSVGSDVIEVGNIDEYLAFVQKSRAGWKEYNFDIIHMVGNGNQMAIRWKMNGITSANMTLPTTLDPGSPVTYNGTDFIILDDCTGLVKEVHMAQDFITFFHALGLKAVTV</sequence>
<dbReference type="InterPro" id="IPR037401">
    <property type="entry name" value="SnoaL-like"/>
</dbReference>
<evidence type="ECO:0000313" key="3">
    <source>
        <dbReference type="EMBL" id="KAF7558158.1"/>
    </source>
</evidence>